<feature type="compositionally biased region" description="Polar residues" evidence="1">
    <location>
        <begin position="122"/>
        <end position="133"/>
    </location>
</feature>
<evidence type="ECO:0000313" key="3">
    <source>
        <dbReference type="Proteomes" id="UP000250266"/>
    </source>
</evidence>
<dbReference type="OrthoDB" id="3641178at2759"/>
<feature type="region of interest" description="Disordered" evidence="1">
    <location>
        <begin position="228"/>
        <end position="289"/>
    </location>
</feature>
<name>A0A8E2EIM2_9PEZI</name>
<reference evidence="2 3" key="1">
    <citation type="journal article" date="2016" name="Nat. Commun.">
        <title>Ectomycorrhizal ecology is imprinted in the genome of the dominant symbiotic fungus Cenococcum geophilum.</title>
        <authorList>
            <consortium name="DOE Joint Genome Institute"/>
            <person name="Peter M."/>
            <person name="Kohler A."/>
            <person name="Ohm R.A."/>
            <person name="Kuo A."/>
            <person name="Krutzmann J."/>
            <person name="Morin E."/>
            <person name="Arend M."/>
            <person name="Barry K.W."/>
            <person name="Binder M."/>
            <person name="Choi C."/>
            <person name="Clum A."/>
            <person name="Copeland A."/>
            <person name="Grisel N."/>
            <person name="Haridas S."/>
            <person name="Kipfer T."/>
            <person name="LaButti K."/>
            <person name="Lindquist E."/>
            <person name="Lipzen A."/>
            <person name="Maire R."/>
            <person name="Meier B."/>
            <person name="Mihaltcheva S."/>
            <person name="Molinier V."/>
            <person name="Murat C."/>
            <person name="Poggeler S."/>
            <person name="Quandt C.A."/>
            <person name="Sperisen C."/>
            <person name="Tritt A."/>
            <person name="Tisserant E."/>
            <person name="Crous P.W."/>
            <person name="Henrissat B."/>
            <person name="Nehls U."/>
            <person name="Egli S."/>
            <person name="Spatafora J.W."/>
            <person name="Grigoriev I.V."/>
            <person name="Martin F.M."/>
        </authorList>
    </citation>
    <scope>NUCLEOTIDE SEQUENCE [LARGE SCALE GENOMIC DNA]</scope>
    <source>
        <strain evidence="2 3">CBS 459.81</strain>
    </source>
</reference>
<feature type="region of interest" description="Disordered" evidence="1">
    <location>
        <begin position="112"/>
        <end position="201"/>
    </location>
</feature>
<dbReference type="Proteomes" id="UP000250266">
    <property type="component" value="Unassembled WGS sequence"/>
</dbReference>
<evidence type="ECO:0000313" key="2">
    <source>
        <dbReference type="EMBL" id="OCK84702.1"/>
    </source>
</evidence>
<protein>
    <submittedName>
        <fullName evidence="2">Uncharacterized protein</fullName>
    </submittedName>
</protein>
<keyword evidence="3" id="KW-1185">Reference proteome</keyword>
<feature type="compositionally biased region" description="Basic and acidic residues" evidence="1">
    <location>
        <begin position="258"/>
        <end position="289"/>
    </location>
</feature>
<dbReference type="EMBL" id="KV744832">
    <property type="protein sequence ID" value="OCK84702.1"/>
    <property type="molecule type" value="Genomic_DNA"/>
</dbReference>
<feature type="compositionally biased region" description="Polar residues" evidence="1">
    <location>
        <begin position="141"/>
        <end position="151"/>
    </location>
</feature>
<feature type="compositionally biased region" description="Polar residues" evidence="1">
    <location>
        <begin position="188"/>
        <end position="201"/>
    </location>
</feature>
<organism evidence="2 3">
    <name type="scientific">Lepidopterella palustris CBS 459.81</name>
    <dbReference type="NCBI Taxonomy" id="1314670"/>
    <lineage>
        <taxon>Eukaryota</taxon>
        <taxon>Fungi</taxon>
        <taxon>Dikarya</taxon>
        <taxon>Ascomycota</taxon>
        <taxon>Pezizomycotina</taxon>
        <taxon>Dothideomycetes</taxon>
        <taxon>Pleosporomycetidae</taxon>
        <taxon>Mytilinidiales</taxon>
        <taxon>Argynnaceae</taxon>
        <taxon>Lepidopterella</taxon>
    </lineage>
</organism>
<sequence>MAITQQTTHEMRTKLPEVKHVFLDRRYRQCVSLCEEFLQESNNDTHHIYRAYLNFYIALSHDALARSMHNFSFSRLPTFELAEKHYLAAAAELSAPTPTSFTMLETIREDVDVDHSEGEESLASSTTTSNRTCLKSKRSSVDSNSTAATSASEDEFSDCETPSKSKRPFRSSSARTILDDSTLPPPCSQSHASPISPSPTSRCTERYNIYMTAFANMLHAHIASVRTLKHPPTTNSTENPRSRDSNSTSRSRSWGIREGGEKMDQEKENEGTPRKKLTPRERFNPGKYEELCRKALAEI</sequence>
<accession>A0A8E2EIM2</accession>
<gene>
    <name evidence="2" type="ORF">K432DRAFT_344671</name>
</gene>
<dbReference type="AlphaFoldDB" id="A0A8E2EIM2"/>
<evidence type="ECO:0000256" key="1">
    <source>
        <dbReference type="SAM" id="MobiDB-lite"/>
    </source>
</evidence>
<proteinExistence type="predicted"/>